<gene>
    <name evidence="2" type="ORF">DB313_04820</name>
</gene>
<protein>
    <recommendedName>
        <fullName evidence="1">DUF3890 domain-containing protein</fullName>
    </recommendedName>
</protein>
<evidence type="ECO:0000313" key="3">
    <source>
        <dbReference type="Proteomes" id="UP000275571"/>
    </source>
</evidence>
<dbReference type="Proteomes" id="UP000275571">
    <property type="component" value="Plasmid lp129"/>
</dbReference>
<dbReference type="AlphaFoldDB" id="A0A386PMM2"/>
<dbReference type="RefSeq" id="WP_120104743.1">
    <property type="nucleotide sequence ID" value="NZ_CP028885.1"/>
</dbReference>
<evidence type="ECO:0000313" key="2">
    <source>
        <dbReference type="EMBL" id="AYE36824.1"/>
    </source>
</evidence>
<reference evidence="2 3" key="1">
    <citation type="journal article" date="2018" name="Infect. Genet. Evol.">
        <title>Genome-wide analysis of Borrelia turcica and 'Candidatus Borrelia tachyglossi' shows relapsing fever-like genomes with unique genomic links to Lyme disease Borrelia.</title>
        <authorList>
            <person name="Gofton A.W."/>
            <person name="Margos G."/>
            <person name="Fingerle V."/>
            <person name="Hepner S."/>
            <person name="Loh S.M."/>
            <person name="Ryan U."/>
            <person name="Irwin P."/>
            <person name="Oskam C.L."/>
        </authorList>
    </citation>
    <scope>NUCLEOTIDE SEQUENCE [LARGE SCALE GENOMIC DNA]</scope>
    <source>
        <strain evidence="2 3">IST7</strain>
        <plasmid evidence="2">lp129</plasmid>
    </source>
</reference>
<feature type="domain" description="DUF3890" evidence="1">
    <location>
        <begin position="12"/>
        <end position="67"/>
    </location>
</feature>
<dbReference type="InterPro" id="IPR024988">
    <property type="entry name" value="DUF3890"/>
</dbReference>
<accession>A0A386PMM2</accession>
<dbReference type="EMBL" id="CP028885">
    <property type="protein sequence ID" value="AYE36824.1"/>
    <property type="molecule type" value="Genomic_DNA"/>
</dbReference>
<keyword evidence="2" id="KW-0614">Plasmid</keyword>
<name>A0A386PMM2_9SPIR</name>
<proteinExistence type="predicted"/>
<geneLocation type="plasmid" evidence="2 3">
    <name>lp129</name>
</geneLocation>
<keyword evidence="3" id="KW-1185">Reference proteome</keyword>
<dbReference type="KEGG" id="btur:DB313_04820"/>
<dbReference type="OrthoDB" id="350668at2"/>
<dbReference type="Pfam" id="PF13029">
    <property type="entry name" value="DUF3890"/>
    <property type="match status" value="1"/>
</dbReference>
<sequence>MNCRGFLDLVGETYSRVLSLLMLKAEELSIDEFNMYLKLLEDVLLSRGIGVGDLNESKVFLLIYYFLGCELKKRGRLVHFDFSKVKSEKFNEIAVEYSDCVLREEALSKDFCIAFKSLLNEISGYKNKALIGVV</sequence>
<organism evidence="2 3">
    <name type="scientific">Borrelia turcica IST7</name>
    <dbReference type="NCBI Taxonomy" id="1104446"/>
    <lineage>
        <taxon>Bacteria</taxon>
        <taxon>Pseudomonadati</taxon>
        <taxon>Spirochaetota</taxon>
        <taxon>Spirochaetia</taxon>
        <taxon>Spirochaetales</taxon>
        <taxon>Borreliaceae</taxon>
        <taxon>Borrelia</taxon>
    </lineage>
</organism>
<evidence type="ECO:0000259" key="1">
    <source>
        <dbReference type="Pfam" id="PF13029"/>
    </source>
</evidence>